<dbReference type="Pfam" id="PF00168">
    <property type="entry name" value="C2"/>
    <property type="match status" value="2"/>
</dbReference>
<dbReference type="InterPro" id="IPR035892">
    <property type="entry name" value="C2_domain_sf"/>
</dbReference>
<feature type="compositionally biased region" description="Acidic residues" evidence="1">
    <location>
        <begin position="15"/>
        <end position="28"/>
    </location>
</feature>
<feature type="domain" description="C2" evidence="2">
    <location>
        <begin position="324"/>
        <end position="459"/>
    </location>
</feature>
<dbReference type="CDD" id="cd08389">
    <property type="entry name" value="C2A_Synaptotagmin-14_16"/>
    <property type="match status" value="1"/>
</dbReference>
<feature type="region of interest" description="Disordered" evidence="1">
    <location>
        <begin position="298"/>
        <end position="321"/>
    </location>
</feature>
<keyword evidence="3" id="KW-1185">Reference proteome</keyword>
<feature type="compositionally biased region" description="Polar residues" evidence="1">
    <location>
        <begin position="34"/>
        <end position="46"/>
    </location>
</feature>
<feature type="compositionally biased region" description="Acidic residues" evidence="1">
    <location>
        <begin position="68"/>
        <end position="79"/>
    </location>
</feature>
<reference evidence="4" key="1">
    <citation type="submission" date="2025-08" db="UniProtKB">
        <authorList>
            <consortium name="RefSeq"/>
        </authorList>
    </citation>
    <scope>IDENTIFICATION</scope>
    <source>
        <tissue evidence="4">Testes</tissue>
    </source>
</reference>
<feature type="region of interest" description="Disordered" evidence="1">
    <location>
        <begin position="1"/>
        <end position="110"/>
    </location>
</feature>
<evidence type="ECO:0000313" key="3">
    <source>
        <dbReference type="Proteomes" id="UP000694865"/>
    </source>
</evidence>
<dbReference type="PROSITE" id="PS50004">
    <property type="entry name" value="C2"/>
    <property type="match status" value="2"/>
</dbReference>
<sequence length="464" mass="51523">MAKVSFRSAEGDAYGYEDESSSGDESDNEMLLKFQQSLGSTSKTLNRQPSIRSIRSSSRLKSPSAMESADEEKDAEPDIVDVSHGEESDDGSPEHHGADYAGHGISHFENEGYDSTQVSQAPSLIGGDEDLGSIPALAYGESASLAHGSPERFAAQTFQTGDPELISKCGELETTFSYNGQTKKMTLTIHRARELPSKERGGAHHVQVRMVLLPAKKQRCKTKIKQGENPEWKESFRFSRLPPHELANTGLRFRLYGTERMRKERLIGECVVKFSALNTNALQTLWLQLEPRSNISGVGSAHSSMSDLTRSDSGSSTHSLQHGGIPELLVGLSYNSTTGRLAVEVIKGSHFRNMAMTRPPDTYVKIGLMASSGFEMTRSKTSVRRGQPNPTFKETFIFQVAQFQLPDVTVMCSVYNKRSMKKKEMIGWFSMGLNNSSEEELSHWNEMRESKGHQVCRWHVLLES</sequence>
<dbReference type="SUPFAM" id="SSF49562">
    <property type="entry name" value="C2 domain (Calcium/lipid-binding domain, CaLB)"/>
    <property type="match status" value="2"/>
</dbReference>
<dbReference type="Proteomes" id="UP000694865">
    <property type="component" value="Unplaced"/>
</dbReference>
<evidence type="ECO:0000256" key="1">
    <source>
        <dbReference type="SAM" id="MobiDB-lite"/>
    </source>
</evidence>
<feature type="domain" description="C2" evidence="2">
    <location>
        <begin position="168"/>
        <end position="287"/>
    </location>
</feature>
<name>A0ABM0GR60_SACKO</name>
<gene>
    <name evidence="4" type="primary">LOC100369472</name>
</gene>
<dbReference type="RefSeq" id="XP_002735506.1">
    <property type="nucleotide sequence ID" value="XM_002735460.1"/>
</dbReference>
<dbReference type="CDD" id="cd08408">
    <property type="entry name" value="C2B_Synaptotagmin-14_16"/>
    <property type="match status" value="1"/>
</dbReference>
<evidence type="ECO:0000259" key="2">
    <source>
        <dbReference type="PROSITE" id="PS50004"/>
    </source>
</evidence>
<evidence type="ECO:0000313" key="4">
    <source>
        <dbReference type="RefSeq" id="XP_002735506.1"/>
    </source>
</evidence>
<accession>A0ABM0GR60</accession>
<feature type="compositionally biased region" description="Polar residues" evidence="1">
    <location>
        <begin position="298"/>
        <end position="320"/>
    </location>
</feature>
<dbReference type="InterPro" id="IPR043541">
    <property type="entry name" value="SYT14/14L/16"/>
</dbReference>
<proteinExistence type="predicted"/>
<organism evidence="3 4">
    <name type="scientific">Saccoglossus kowalevskii</name>
    <name type="common">Acorn worm</name>
    <dbReference type="NCBI Taxonomy" id="10224"/>
    <lineage>
        <taxon>Eukaryota</taxon>
        <taxon>Metazoa</taxon>
        <taxon>Hemichordata</taxon>
        <taxon>Enteropneusta</taxon>
        <taxon>Harrimaniidae</taxon>
        <taxon>Saccoglossus</taxon>
    </lineage>
</organism>
<dbReference type="Gene3D" id="2.60.40.150">
    <property type="entry name" value="C2 domain"/>
    <property type="match status" value="2"/>
</dbReference>
<dbReference type="PANTHER" id="PTHR46129:SF2">
    <property type="entry name" value="SYNAPTOTAGMIN 14, ISOFORM D"/>
    <property type="match status" value="1"/>
</dbReference>
<dbReference type="SMART" id="SM00239">
    <property type="entry name" value="C2"/>
    <property type="match status" value="2"/>
</dbReference>
<feature type="compositionally biased region" description="Basic and acidic residues" evidence="1">
    <location>
        <begin position="81"/>
        <end position="98"/>
    </location>
</feature>
<feature type="compositionally biased region" description="Low complexity" evidence="1">
    <location>
        <begin position="47"/>
        <end position="64"/>
    </location>
</feature>
<dbReference type="InterPro" id="IPR000008">
    <property type="entry name" value="C2_dom"/>
</dbReference>
<dbReference type="GeneID" id="100369472"/>
<dbReference type="PANTHER" id="PTHR46129">
    <property type="entry name" value="SYNAPTOTAGMIN 14, ISOFORM D"/>
    <property type="match status" value="1"/>
</dbReference>
<protein>
    <submittedName>
        <fullName evidence="4">Synaptotagmin-16-like</fullName>
    </submittedName>
</protein>